<dbReference type="AlphaFoldDB" id="A0A7S2NTI1"/>
<keyword evidence="3" id="KW-0223">Dioxygenase</keyword>
<dbReference type="InterPro" id="IPR045054">
    <property type="entry name" value="P4HA-like"/>
</dbReference>
<dbReference type="PANTHER" id="PTHR10869:SF246">
    <property type="entry name" value="TRANSMEMBRANE PROLYL 4-HYDROXYLASE"/>
    <property type="match status" value="1"/>
</dbReference>
<evidence type="ECO:0000256" key="5">
    <source>
        <dbReference type="ARBA" id="ARBA00023004"/>
    </source>
</evidence>
<dbReference type="InterPro" id="IPR006620">
    <property type="entry name" value="Pro_4_hyd_alph"/>
</dbReference>
<reference evidence="7" key="1">
    <citation type="submission" date="2021-01" db="EMBL/GenBank/DDBJ databases">
        <authorList>
            <person name="Corre E."/>
            <person name="Pelletier E."/>
            <person name="Niang G."/>
            <person name="Scheremetjew M."/>
            <person name="Finn R."/>
            <person name="Kale V."/>
            <person name="Holt S."/>
            <person name="Cochrane G."/>
            <person name="Meng A."/>
            <person name="Brown T."/>
            <person name="Cohen L."/>
        </authorList>
    </citation>
    <scope>NUCLEOTIDE SEQUENCE</scope>
    <source>
        <strain evidence="7">B650</strain>
    </source>
</reference>
<dbReference type="PANTHER" id="PTHR10869">
    <property type="entry name" value="PROLYL 4-HYDROXYLASE ALPHA SUBUNIT"/>
    <property type="match status" value="1"/>
</dbReference>
<dbReference type="GO" id="GO:0031418">
    <property type="term" value="F:L-ascorbic acid binding"/>
    <property type="evidence" value="ECO:0007669"/>
    <property type="project" value="InterPro"/>
</dbReference>
<comment type="cofactor">
    <cofactor evidence="1">
        <name>L-ascorbate</name>
        <dbReference type="ChEBI" id="CHEBI:38290"/>
    </cofactor>
</comment>
<accession>A0A7S2NTI1</accession>
<dbReference type="SUPFAM" id="SSF51197">
    <property type="entry name" value="Clavaminate synthase-like"/>
    <property type="match status" value="1"/>
</dbReference>
<organism evidence="7">
    <name type="scientific">Leptocylindrus danicus</name>
    <dbReference type="NCBI Taxonomy" id="163516"/>
    <lineage>
        <taxon>Eukaryota</taxon>
        <taxon>Sar</taxon>
        <taxon>Stramenopiles</taxon>
        <taxon>Ochrophyta</taxon>
        <taxon>Bacillariophyta</taxon>
        <taxon>Coscinodiscophyceae</taxon>
        <taxon>Chaetocerotophycidae</taxon>
        <taxon>Leptocylindrales</taxon>
        <taxon>Leptocylindraceae</taxon>
        <taxon>Leptocylindrus</taxon>
    </lineage>
</organism>
<evidence type="ECO:0000256" key="4">
    <source>
        <dbReference type="ARBA" id="ARBA00023002"/>
    </source>
</evidence>
<sequence length="271" mass="31003">MKWKELIKDCAWVAEDMLTREECEYFLKRASELDIQSKKAAGDIRHRDSISVTFNDEDFARTLFERIKGHIPQEVWVDEQCDNLGLQYSKNLLYGKWTPYALNFRLQVACYPGKGHFGPHRDGSYVIDEHHRSLVTINSFLTDRPLGFGGATRFVKDDIVADINEDGIFSTPECDVLHRVDAERAGTASIFFHDLMHDGEPLKEGSPPKWIFRTEVMYERDPTTAPQLSQAQKEAREYLSRAEVAETNGDIAGATKFYKMAYKLDPVLDGN</sequence>
<evidence type="ECO:0000256" key="1">
    <source>
        <dbReference type="ARBA" id="ARBA00001961"/>
    </source>
</evidence>
<dbReference type="GO" id="GO:0005506">
    <property type="term" value="F:iron ion binding"/>
    <property type="evidence" value="ECO:0007669"/>
    <property type="project" value="InterPro"/>
</dbReference>
<dbReference type="GO" id="GO:0004656">
    <property type="term" value="F:procollagen-proline 4-dioxygenase activity"/>
    <property type="evidence" value="ECO:0007669"/>
    <property type="project" value="TreeGrafter"/>
</dbReference>
<dbReference type="EMBL" id="HBGY01002317">
    <property type="protein sequence ID" value="CAD9558355.1"/>
    <property type="molecule type" value="Transcribed_RNA"/>
</dbReference>
<name>A0A7S2NTI1_9STRA</name>
<protein>
    <recommendedName>
        <fullName evidence="6">Prolyl 4-hydroxylase alpha subunit domain-containing protein</fullName>
    </recommendedName>
</protein>
<keyword evidence="4" id="KW-0560">Oxidoreductase</keyword>
<gene>
    <name evidence="7" type="ORF">LDAN0321_LOCUS1560</name>
</gene>
<dbReference type="Gene3D" id="2.60.120.620">
    <property type="entry name" value="q2cbj1_9rhob like domain"/>
    <property type="match status" value="1"/>
</dbReference>
<feature type="domain" description="Prolyl 4-hydroxylase alpha subunit" evidence="6">
    <location>
        <begin position="9"/>
        <end position="217"/>
    </location>
</feature>
<dbReference type="GO" id="GO:0005783">
    <property type="term" value="C:endoplasmic reticulum"/>
    <property type="evidence" value="ECO:0007669"/>
    <property type="project" value="TreeGrafter"/>
</dbReference>
<keyword evidence="5" id="KW-0408">Iron</keyword>
<proteinExistence type="predicted"/>
<dbReference type="SMART" id="SM00702">
    <property type="entry name" value="P4Hc"/>
    <property type="match status" value="1"/>
</dbReference>
<evidence type="ECO:0000259" key="6">
    <source>
        <dbReference type="SMART" id="SM00702"/>
    </source>
</evidence>
<keyword evidence="2" id="KW-0479">Metal-binding</keyword>
<evidence type="ECO:0000256" key="2">
    <source>
        <dbReference type="ARBA" id="ARBA00022723"/>
    </source>
</evidence>
<evidence type="ECO:0000256" key="3">
    <source>
        <dbReference type="ARBA" id="ARBA00022964"/>
    </source>
</evidence>
<evidence type="ECO:0000313" key="7">
    <source>
        <dbReference type="EMBL" id="CAD9558355.1"/>
    </source>
</evidence>